<keyword evidence="2" id="KW-1185">Reference proteome</keyword>
<organism evidence="1 2">
    <name type="scientific">Shewanella vesiculosa</name>
    <dbReference type="NCBI Taxonomy" id="518738"/>
    <lineage>
        <taxon>Bacteria</taxon>
        <taxon>Pseudomonadati</taxon>
        <taxon>Pseudomonadota</taxon>
        <taxon>Gammaproteobacteria</taxon>
        <taxon>Alteromonadales</taxon>
        <taxon>Shewanellaceae</taxon>
        <taxon>Shewanella</taxon>
    </lineage>
</organism>
<comment type="caution">
    <text evidence="1">The sequence shown here is derived from an EMBL/GenBank/DDBJ whole genome shotgun (WGS) entry which is preliminary data.</text>
</comment>
<dbReference type="InterPro" id="IPR016876">
    <property type="entry name" value="UCP028234"/>
</dbReference>
<reference evidence="1 2" key="1">
    <citation type="submission" date="2024-05" db="EMBL/GenBank/DDBJ databases">
        <title>Genome sequencing of Marine Estuary Bacteria, Shewanella vesiculosa and S. baltica, and Pseudomonas syringae.</title>
        <authorList>
            <person name="Gurung A."/>
            <person name="Maclea K.S."/>
        </authorList>
    </citation>
    <scope>NUCLEOTIDE SEQUENCE [LARGE SCALE GENOMIC DNA]</scope>
    <source>
        <strain evidence="1 2">1A</strain>
    </source>
</reference>
<dbReference type="EMBL" id="JBDPZN010000001">
    <property type="protein sequence ID" value="MEO3680717.1"/>
    <property type="molecule type" value="Genomic_DNA"/>
</dbReference>
<proteinExistence type="predicted"/>
<accession>A0ABV0FLB3</accession>
<evidence type="ECO:0000313" key="2">
    <source>
        <dbReference type="Proteomes" id="UP001477278"/>
    </source>
</evidence>
<protein>
    <submittedName>
        <fullName evidence="1">tRNA (Adenine(22)-N(1))-methyltransferase TrmK</fullName>
    </submittedName>
</protein>
<dbReference type="PIRSF" id="PIRSF028234">
    <property type="entry name" value="UCP028234"/>
    <property type="match status" value="1"/>
</dbReference>
<dbReference type="Pfam" id="PF12847">
    <property type="entry name" value="Methyltransf_18"/>
    <property type="match status" value="1"/>
</dbReference>
<dbReference type="Gene3D" id="3.40.50.150">
    <property type="entry name" value="Vaccinia Virus protein VP39"/>
    <property type="match status" value="1"/>
</dbReference>
<name>A0ABV0FLB3_9GAMM</name>
<dbReference type="InterPro" id="IPR029063">
    <property type="entry name" value="SAM-dependent_MTases_sf"/>
</dbReference>
<evidence type="ECO:0000313" key="1">
    <source>
        <dbReference type="EMBL" id="MEO3680717.1"/>
    </source>
</evidence>
<dbReference type="SUPFAM" id="SSF53335">
    <property type="entry name" value="S-adenosyl-L-methionine-dependent methyltransferases"/>
    <property type="match status" value="1"/>
</dbReference>
<dbReference type="PANTHER" id="PTHR38451:SF1">
    <property type="entry name" value="TRNA (ADENINE(22)-N(1))-METHYLTRANSFERASE"/>
    <property type="match status" value="1"/>
</dbReference>
<gene>
    <name evidence="1" type="ORF">ABHN84_00245</name>
</gene>
<dbReference type="PANTHER" id="PTHR38451">
    <property type="entry name" value="TRNA (ADENINE(22)-N(1))-METHYLTRANSFERASE"/>
    <property type="match status" value="1"/>
</dbReference>
<sequence>MKLGQRLAQINSMIPMGYSHIWDCCCDHGFLGAALLDRHAANTIHFVDIVPALMQQLTAKLELFYPLQTANQWQVHCVDVSAIPLEQDEQTPLVIIAGIGGDLMIELVNTLCQLHPNRQIDFILCPVHHQYELRQQLIELDCRLIDEKLIEENRRFYEIIHVRRDSPSSRIAGDSESDSSTTKISAVGDKFWQCNNDHERNIAIRYLHKVLTHYQKITLSNPQKASQALPNYLAIKAQVERKERTSTSECTALF</sequence>
<dbReference type="RefSeq" id="WP_347689348.1">
    <property type="nucleotide sequence ID" value="NZ_JBDPZN010000001.1"/>
</dbReference>
<dbReference type="Proteomes" id="UP001477278">
    <property type="component" value="Unassembled WGS sequence"/>
</dbReference>